<protein>
    <recommendedName>
        <fullName evidence="4">Tyr recombinase domain-containing protein</fullName>
    </recommendedName>
</protein>
<name>A0ABZ0ENS9_9BURK</name>
<proteinExistence type="predicted"/>
<evidence type="ECO:0000313" key="3">
    <source>
        <dbReference type="Proteomes" id="UP001302652"/>
    </source>
</evidence>
<dbReference type="SUPFAM" id="SSF56349">
    <property type="entry name" value="DNA breaking-rejoining enzymes"/>
    <property type="match status" value="1"/>
</dbReference>
<evidence type="ECO:0000256" key="1">
    <source>
        <dbReference type="ARBA" id="ARBA00023172"/>
    </source>
</evidence>
<dbReference type="InterPro" id="IPR013762">
    <property type="entry name" value="Integrase-like_cat_sf"/>
</dbReference>
<gene>
    <name evidence="2" type="ORF">RW095_36535</name>
</gene>
<keyword evidence="1" id="KW-0233">DNA recombination</keyword>
<dbReference type="RefSeq" id="WP_317020589.1">
    <property type="nucleotide sequence ID" value="NZ_CP136513.1"/>
</dbReference>
<evidence type="ECO:0000313" key="2">
    <source>
        <dbReference type="EMBL" id="WOD18269.1"/>
    </source>
</evidence>
<evidence type="ECO:0008006" key="4">
    <source>
        <dbReference type="Google" id="ProtNLM"/>
    </source>
</evidence>
<dbReference type="Proteomes" id="UP001302652">
    <property type="component" value="Chromosome 1"/>
</dbReference>
<sequence>MENHDQLSCPRSAISWITLDEKRYAIVYDSVTQAIVWPMVDYAIFMTDDLENDPKTVESSILAIAAYRRFLVDISGRDAARRAADLPSLEFHESTDRLIRKFRESEFRRVKEKVASSHDESAARRTVNAKLIQIYHFLNWYRWTSEYKAFFGMQNFCLVKSALKESDVFGRGRSGRLSIGGRRSSRDEISNGARYPLLYKRTLTRTLGQDAYTATDLDKQRIDEYFAAHFTAYVALRNMLIADLADQLGWRRASINSLTCSQFSVERLEKMEARGLACVPPQQKFGYRDSYYIPPALAIKISAFISDTRAQLVNEMGWDAFAARGAVFISARDGKGLTNKTLSKIFSKAFAAIGAPKRSGLKSFRRKFTNTAIAAETSARLQLGLDTSSASVSASVSMDLGHHNPASIKSYVDQNQVRLASRKRDP</sequence>
<dbReference type="InterPro" id="IPR011010">
    <property type="entry name" value="DNA_brk_join_enz"/>
</dbReference>
<reference evidence="2 3" key="1">
    <citation type="submission" date="2023-10" db="EMBL/GenBank/DDBJ databases">
        <title>Surface-active antibiotics is a multifunctional adaptation for post-fire microbes.</title>
        <authorList>
            <person name="Liu M.D."/>
            <person name="Du Y."/>
            <person name="Koupaei S.K."/>
            <person name="Kim N.R."/>
            <person name="Zhang W."/>
            <person name="Traxler M.F."/>
        </authorList>
    </citation>
    <scope>NUCLEOTIDE SEQUENCE [LARGE SCALE GENOMIC DNA]</scope>
    <source>
        <strain evidence="2 3">F3</strain>
    </source>
</reference>
<keyword evidence="3" id="KW-1185">Reference proteome</keyword>
<organism evidence="2 3">
    <name type="scientific">Paraburkholderia kirstenboschensis</name>
    <dbReference type="NCBI Taxonomy" id="1245436"/>
    <lineage>
        <taxon>Bacteria</taxon>
        <taxon>Pseudomonadati</taxon>
        <taxon>Pseudomonadota</taxon>
        <taxon>Betaproteobacteria</taxon>
        <taxon>Burkholderiales</taxon>
        <taxon>Burkholderiaceae</taxon>
        <taxon>Paraburkholderia</taxon>
    </lineage>
</organism>
<dbReference type="EMBL" id="CP136513">
    <property type="protein sequence ID" value="WOD18269.1"/>
    <property type="molecule type" value="Genomic_DNA"/>
</dbReference>
<dbReference type="Gene3D" id="1.10.443.10">
    <property type="entry name" value="Intergrase catalytic core"/>
    <property type="match status" value="1"/>
</dbReference>
<accession>A0ABZ0ENS9</accession>